<name>A0A4C1W705_EUMVA</name>
<evidence type="ECO:0000313" key="3">
    <source>
        <dbReference type="Proteomes" id="UP000299102"/>
    </source>
</evidence>
<feature type="region of interest" description="Disordered" evidence="1">
    <location>
        <begin position="185"/>
        <end position="215"/>
    </location>
</feature>
<evidence type="ECO:0000313" key="2">
    <source>
        <dbReference type="EMBL" id="GBP46851.1"/>
    </source>
</evidence>
<proteinExistence type="predicted"/>
<dbReference type="Proteomes" id="UP000299102">
    <property type="component" value="Unassembled WGS sequence"/>
</dbReference>
<protein>
    <submittedName>
        <fullName evidence="2">Uncharacterized protein</fullName>
    </submittedName>
</protein>
<sequence>MGKGVPQQWGDRTRQDDGASCQEIYYMLSYFNGGFIEGQDWSQQPPKESYKHTYIQTYSVYRGRSLHDFCARCLNERLFMHEHSMPRVFHCLLFERVPHKRSPRYATPRLLGFCAIGRHDQEPSAGRPAAGAPHPPRRLCACGRIHVRAAPLVNFWIQAQLEVKVCGKINISDRLIKSLTQQHISSSKINGPTTRPPSPPPAVIVKEKKRLGTGA</sequence>
<keyword evidence="3" id="KW-1185">Reference proteome</keyword>
<dbReference type="EMBL" id="BGZK01000490">
    <property type="protein sequence ID" value="GBP46851.1"/>
    <property type="molecule type" value="Genomic_DNA"/>
</dbReference>
<comment type="caution">
    <text evidence="2">The sequence shown here is derived from an EMBL/GenBank/DDBJ whole genome shotgun (WGS) entry which is preliminary data.</text>
</comment>
<evidence type="ECO:0000256" key="1">
    <source>
        <dbReference type="SAM" id="MobiDB-lite"/>
    </source>
</evidence>
<gene>
    <name evidence="2" type="ORF">EVAR_78552_1</name>
</gene>
<organism evidence="2 3">
    <name type="scientific">Eumeta variegata</name>
    <name type="common">Bagworm moth</name>
    <name type="synonym">Eumeta japonica</name>
    <dbReference type="NCBI Taxonomy" id="151549"/>
    <lineage>
        <taxon>Eukaryota</taxon>
        <taxon>Metazoa</taxon>
        <taxon>Ecdysozoa</taxon>
        <taxon>Arthropoda</taxon>
        <taxon>Hexapoda</taxon>
        <taxon>Insecta</taxon>
        <taxon>Pterygota</taxon>
        <taxon>Neoptera</taxon>
        <taxon>Endopterygota</taxon>
        <taxon>Lepidoptera</taxon>
        <taxon>Glossata</taxon>
        <taxon>Ditrysia</taxon>
        <taxon>Tineoidea</taxon>
        <taxon>Psychidae</taxon>
        <taxon>Oiketicinae</taxon>
        <taxon>Eumeta</taxon>
    </lineage>
</organism>
<dbReference type="AlphaFoldDB" id="A0A4C1W705"/>
<accession>A0A4C1W705</accession>
<reference evidence="2 3" key="1">
    <citation type="journal article" date="2019" name="Commun. Biol.">
        <title>The bagworm genome reveals a unique fibroin gene that provides high tensile strength.</title>
        <authorList>
            <person name="Kono N."/>
            <person name="Nakamura H."/>
            <person name="Ohtoshi R."/>
            <person name="Tomita M."/>
            <person name="Numata K."/>
            <person name="Arakawa K."/>
        </authorList>
    </citation>
    <scope>NUCLEOTIDE SEQUENCE [LARGE SCALE GENOMIC DNA]</scope>
</reference>